<accession>A0A2P5XLD3</accession>
<gene>
    <name evidence="1" type="ORF">GOBAR_AA16481</name>
</gene>
<organism evidence="1 2">
    <name type="scientific">Gossypium barbadense</name>
    <name type="common">Sea Island cotton</name>
    <name type="synonym">Hibiscus barbadensis</name>
    <dbReference type="NCBI Taxonomy" id="3634"/>
    <lineage>
        <taxon>Eukaryota</taxon>
        <taxon>Viridiplantae</taxon>
        <taxon>Streptophyta</taxon>
        <taxon>Embryophyta</taxon>
        <taxon>Tracheophyta</taxon>
        <taxon>Spermatophyta</taxon>
        <taxon>Magnoliopsida</taxon>
        <taxon>eudicotyledons</taxon>
        <taxon>Gunneridae</taxon>
        <taxon>Pentapetalae</taxon>
        <taxon>rosids</taxon>
        <taxon>malvids</taxon>
        <taxon>Malvales</taxon>
        <taxon>Malvaceae</taxon>
        <taxon>Malvoideae</taxon>
        <taxon>Gossypium</taxon>
    </lineage>
</organism>
<name>A0A2P5XLD3_GOSBA</name>
<evidence type="ECO:0000313" key="2">
    <source>
        <dbReference type="Proteomes" id="UP000239757"/>
    </source>
</evidence>
<sequence length="122" mass="13811">MKTGCFNPICQAHPLPHMGGHPVCRFICLSLHNSKLNSFTRCTSNLNFSFSDSLNPLLELQLQPELLSFMFLTVPCRTIISTFSFQITIPIRPFPTISSIAVNFRPSSLRPFPFSLLYLFTV</sequence>
<dbReference type="AlphaFoldDB" id="A0A2P5XLD3"/>
<dbReference type="Proteomes" id="UP000239757">
    <property type="component" value="Unassembled WGS sequence"/>
</dbReference>
<dbReference type="EMBL" id="KZ664638">
    <property type="protein sequence ID" value="PPS04168.1"/>
    <property type="molecule type" value="Genomic_DNA"/>
</dbReference>
<protein>
    <submittedName>
        <fullName evidence="1">Uncharacterized protein</fullName>
    </submittedName>
</protein>
<reference evidence="1 2" key="1">
    <citation type="submission" date="2015-01" db="EMBL/GenBank/DDBJ databases">
        <title>Genome of allotetraploid Gossypium barbadense reveals genomic plasticity and fiber elongation in cotton evolution.</title>
        <authorList>
            <person name="Chen X."/>
            <person name="Liu X."/>
            <person name="Zhao B."/>
            <person name="Zheng H."/>
            <person name="Hu Y."/>
            <person name="Lu G."/>
            <person name="Yang C."/>
            <person name="Chen J."/>
            <person name="Shan C."/>
            <person name="Zhang L."/>
            <person name="Zhou Y."/>
            <person name="Wang L."/>
            <person name="Guo W."/>
            <person name="Bai Y."/>
            <person name="Ruan J."/>
            <person name="Shangguan X."/>
            <person name="Mao Y."/>
            <person name="Jiang J."/>
            <person name="Zhu Y."/>
            <person name="Lei J."/>
            <person name="Kang H."/>
            <person name="Chen S."/>
            <person name="He X."/>
            <person name="Wang R."/>
            <person name="Wang Y."/>
            <person name="Chen J."/>
            <person name="Wang L."/>
            <person name="Yu S."/>
            <person name="Wang B."/>
            <person name="Wei J."/>
            <person name="Song S."/>
            <person name="Lu X."/>
            <person name="Gao Z."/>
            <person name="Gu W."/>
            <person name="Deng X."/>
            <person name="Ma D."/>
            <person name="Wang S."/>
            <person name="Liang W."/>
            <person name="Fang L."/>
            <person name="Cai C."/>
            <person name="Zhu X."/>
            <person name="Zhou B."/>
            <person name="Zhang Y."/>
            <person name="Chen Z."/>
            <person name="Xu S."/>
            <person name="Zhu R."/>
            <person name="Wang S."/>
            <person name="Zhang T."/>
            <person name="Zhao G."/>
        </authorList>
    </citation>
    <scope>NUCLEOTIDE SEQUENCE [LARGE SCALE GENOMIC DNA]</scope>
    <source>
        <strain evidence="2">cv. Xinhai21</strain>
        <tissue evidence="1">Leaf</tissue>
    </source>
</reference>
<proteinExistence type="predicted"/>
<evidence type="ECO:0000313" key="1">
    <source>
        <dbReference type="EMBL" id="PPS04168.1"/>
    </source>
</evidence>